<evidence type="ECO:0000256" key="3">
    <source>
        <dbReference type="ARBA" id="ARBA00022519"/>
    </source>
</evidence>
<keyword evidence="5 9" id="KW-0067">ATP-binding</keyword>
<sequence>MGERPLGVSAAPDDALDGIKVVNAEHPQAAAAGQGAGAPYLRIEQLSKKFGSFEALKNVSLAINEGEFVCFLGPSGCGKTTLLRAIAGLDPQTSGTIEQAGRDISALPPSQRDFGIVFQSYALFPNLTVIKNVAYGLENRKMRRGDARKRAAELLDMVGLADQAEKFPAQLSGGQQQRVALARALATSPGLLLLDEPLSALDAKVRLHLRKEIKDLQRRLNITTIMVTHDQEEALTMADRIVVMKGGVIEQVGTADEIYGDPVNPFVADFIGTMNFLPGTLIDQQHVRLGRVEVQHAGGLHGVAPGSRVTVCVRPEDVEIDDGTAAAAGNHMEARVAELDFIGNFFRARLAPDCLEGMILAADLPTPLVRSRQVSRGHSVRIALPSHRLRVYPAVS</sequence>
<proteinExistence type="predicted"/>
<keyword evidence="2" id="KW-1003">Cell membrane</keyword>
<dbReference type="GO" id="GO:0043190">
    <property type="term" value="C:ATP-binding cassette (ABC) transporter complex"/>
    <property type="evidence" value="ECO:0007669"/>
    <property type="project" value="InterPro"/>
</dbReference>
<dbReference type="InterPro" id="IPR027417">
    <property type="entry name" value="P-loop_NTPase"/>
</dbReference>
<dbReference type="InterPro" id="IPR003439">
    <property type="entry name" value="ABC_transporter-like_ATP-bd"/>
</dbReference>
<dbReference type="PROSITE" id="PS00211">
    <property type="entry name" value="ABC_TRANSPORTER_1"/>
    <property type="match status" value="1"/>
</dbReference>
<feature type="domain" description="ABC transporter" evidence="8">
    <location>
        <begin position="41"/>
        <end position="271"/>
    </location>
</feature>
<dbReference type="EMBL" id="UIDG01000032">
    <property type="protein sequence ID" value="SUS04342.1"/>
    <property type="molecule type" value="Genomic_DNA"/>
</dbReference>
<dbReference type="AlphaFoldDB" id="A0A380T9S7"/>
<evidence type="ECO:0000256" key="6">
    <source>
        <dbReference type="ARBA" id="ARBA00022967"/>
    </source>
</evidence>
<evidence type="ECO:0000259" key="8">
    <source>
        <dbReference type="PROSITE" id="PS50893"/>
    </source>
</evidence>
<keyword evidence="1" id="KW-0813">Transport</keyword>
<dbReference type="InterPro" id="IPR008995">
    <property type="entry name" value="Mo/tungstate-bd_C_term_dom"/>
</dbReference>
<dbReference type="SUPFAM" id="SSF52540">
    <property type="entry name" value="P-loop containing nucleoside triphosphate hydrolases"/>
    <property type="match status" value="1"/>
</dbReference>
<dbReference type="PANTHER" id="PTHR42781">
    <property type="entry name" value="SPERMIDINE/PUTRESCINE IMPORT ATP-BINDING PROTEIN POTA"/>
    <property type="match status" value="1"/>
</dbReference>
<protein>
    <submittedName>
        <fullName evidence="9">Fe(3+) ions import ATP-binding protein FbpC 2</fullName>
        <ecNumber evidence="9">3.6.3.30</ecNumber>
    </submittedName>
</protein>
<evidence type="ECO:0000256" key="4">
    <source>
        <dbReference type="ARBA" id="ARBA00022741"/>
    </source>
</evidence>
<dbReference type="InterPro" id="IPR013611">
    <property type="entry name" value="Transp-assoc_OB_typ2"/>
</dbReference>
<dbReference type="GO" id="GO:0005524">
    <property type="term" value="F:ATP binding"/>
    <property type="evidence" value="ECO:0007669"/>
    <property type="project" value="UniProtKB-KW"/>
</dbReference>
<dbReference type="Gene3D" id="2.40.50.100">
    <property type="match status" value="1"/>
</dbReference>
<dbReference type="PROSITE" id="PS50893">
    <property type="entry name" value="ABC_TRANSPORTER_2"/>
    <property type="match status" value="1"/>
</dbReference>
<gene>
    <name evidence="9" type="primary">fbpC</name>
    <name evidence="9" type="ORF">DF3PB_1270006</name>
</gene>
<evidence type="ECO:0000256" key="7">
    <source>
        <dbReference type="ARBA" id="ARBA00023136"/>
    </source>
</evidence>
<dbReference type="PANTHER" id="PTHR42781:SF5">
    <property type="entry name" value="PUTRESCINE TRANSPORT ATP-BINDING PROTEIN POTG"/>
    <property type="match status" value="1"/>
</dbReference>
<dbReference type="EC" id="3.6.3.30" evidence="9"/>
<keyword evidence="4" id="KW-0547">Nucleotide-binding</keyword>
<dbReference type="InterPro" id="IPR017871">
    <property type="entry name" value="ABC_transporter-like_CS"/>
</dbReference>
<keyword evidence="6" id="KW-1278">Translocase</keyword>
<evidence type="ECO:0000256" key="5">
    <source>
        <dbReference type="ARBA" id="ARBA00022840"/>
    </source>
</evidence>
<dbReference type="Pfam" id="PF00005">
    <property type="entry name" value="ABC_tran"/>
    <property type="match status" value="1"/>
</dbReference>
<organism evidence="9">
    <name type="scientific">metagenome</name>
    <dbReference type="NCBI Taxonomy" id="256318"/>
    <lineage>
        <taxon>unclassified sequences</taxon>
        <taxon>metagenomes</taxon>
    </lineage>
</organism>
<dbReference type="SUPFAM" id="SSF50331">
    <property type="entry name" value="MOP-like"/>
    <property type="match status" value="1"/>
</dbReference>
<dbReference type="SMART" id="SM00382">
    <property type="entry name" value="AAA"/>
    <property type="match status" value="1"/>
</dbReference>
<dbReference type="FunFam" id="3.40.50.300:FF:000425">
    <property type="entry name" value="Probable ABC transporter, ATP-binding subunit"/>
    <property type="match status" value="1"/>
</dbReference>
<dbReference type="InterPro" id="IPR050093">
    <property type="entry name" value="ABC_SmlMolc_Importer"/>
</dbReference>
<reference evidence="9" key="1">
    <citation type="submission" date="2018-07" db="EMBL/GenBank/DDBJ databases">
        <authorList>
            <person name="Quirk P.G."/>
            <person name="Krulwich T.A."/>
        </authorList>
    </citation>
    <scope>NUCLEOTIDE SEQUENCE</scope>
</reference>
<name>A0A380T9S7_9ZZZZ</name>
<keyword evidence="9" id="KW-0378">Hydrolase</keyword>
<dbReference type="InterPro" id="IPR003593">
    <property type="entry name" value="AAA+_ATPase"/>
</dbReference>
<dbReference type="InterPro" id="IPR017666">
    <property type="entry name" value="AminoethylPonate_ABC_PhnT2"/>
</dbReference>
<evidence type="ECO:0000313" key="9">
    <source>
        <dbReference type="EMBL" id="SUS04342.1"/>
    </source>
</evidence>
<keyword evidence="3" id="KW-0997">Cell inner membrane</keyword>
<dbReference type="Pfam" id="PF08402">
    <property type="entry name" value="TOBE_2"/>
    <property type="match status" value="1"/>
</dbReference>
<evidence type="ECO:0000256" key="2">
    <source>
        <dbReference type="ARBA" id="ARBA00022475"/>
    </source>
</evidence>
<dbReference type="GO" id="GO:0016887">
    <property type="term" value="F:ATP hydrolysis activity"/>
    <property type="evidence" value="ECO:0007669"/>
    <property type="project" value="InterPro"/>
</dbReference>
<evidence type="ECO:0000256" key="1">
    <source>
        <dbReference type="ARBA" id="ARBA00022448"/>
    </source>
</evidence>
<dbReference type="NCBIfam" id="TIGR03265">
    <property type="entry name" value="PhnT2"/>
    <property type="match status" value="1"/>
</dbReference>
<accession>A0A380T9S7</accession>
<dbReference type="GO" id="GO:0022857">
    <property type="term" value="F:transmembrane transporter activity"/>
    <property type="evidence" value="ECO:0007669"/>
    <property type="project" value="InterPro"/>
</dbReference>
<dbReference type="Gene3D" id="3.40.50.300">
    <property type="entry name" value="P-loop containing nucleotide triphosphate hydrolases"/>
    <property type="match status" value="1"/>
</dbReference>
<keyword evidence="7" id="KW-0472">Membrane</keyword>